<sequence length="412" mass="43517">MKNRRVLPRVAASATVTAMALALTACGGSGSSASDGLTVWYAPGSVPKASLAVQKNFPGLKIKLIPTPNLETKLKTTLQTGSGLPDVVVIGNHISSYADISTKFVDLKTMGADPKKDYVTWKWTNGTLPDGRVIGYPIDTGPQGLFYRSDLFRKAGLPTDPAAVSKMASTWDGYRTMAEKAKKAGFKACDDANQVYFLQLEQKGQGSFDTSGKYLGDNASTRKAFDYSAKLLSDGLCTKAAPYSTDWNSSVAQNALGGFVAPVYEGPLLETAGSPKGVWRVAYPPGGPGSKGGSYMSILSSSKHRKDAYKVIKWMMSPANQASGFDDGLFPSALAAYKSPELNAAQPFYGGQPTGVVFAKVAQESPTVPVTPQDGVVEGALVDALKSVAQGKASADEAWKSAQAQIAKELKR</sequence>
<dbReference type="RefSeq" id="WP_311730163.1">
    <property type="nucleotide sequence ID" value="NZ_JAVRFD010000035.1"/>
</dbReference>
<dbReference type="InterPro" id="IPR050490">
    <property type="entry name" value="Bact_solute-bd_prot1"/>
</dbReference>
<dbReference type="EMBL" id="JAVRFD010000035">
    <property type="protein sequence ID" value="MDT0549595.1"/>
    <property type="molecule type" value="Genomic_DNA"/>
</dbReference>
<comment type="caution">
    <text evidence="2">The sequence shown here is derived from an EMBL/GenBank/DDBJ whole genome shotgun (WGS) entry which is preliminary data.</text>
</comment>
<dbReference type="SUPFAM" id="SSF53850">
    <property type="entry name" value="Periplasmic binding protein-like II"/>
    <property type="match status" value="1"/>
</dbReference>
<gene>
    <name evidence="2" type="ORF">RND15_44130</name>
</gene>
<keyword evidence="3" id="KW-1185">Reference proteome</keyword>
<proteinExistence type="predicted"/>
<accession>A0ABU2XX18</accession>
<keyword evidence="1" id="KW-0732">Signal</keyword>
<reference evidence="2" key="1">
    <citation type="submission" date="2024-05" db="EMBL/GenBank/DDBJ databases">
        <title>30 novel species of actinomycetes from the DSMZ collection.</title>
        <authorList>
            <person name="Nouioui I."/>
        </authorList>
    </citation>
    <scope>NUCLEOTIDE SEQUENCE</scope>
    <source>
        <strain evidence="2">DSM 41529</strain>
    </source>
</reference>
<evidence type="ECO:0000256" key="1">
    <source>
        <dbReference type="SAM" id="SignalP"/>
    </source>
</evidence>
<feature type="signal peptide" evidence="1">
    <location>
        <begin position="1"/>
        <end position="27"/>
    </location>
</feature>
<protein>
    <submittedName>
        <fullName evidence="2">Extracellular solute-binding protein</fullName>
    </submittedName>
</protein>
<dbReference type="PANTHER" id="PTHR43649">
    <property type="entry name" value="ARABINOSE-BINDING PROTEIN-RELATED"/>
    <property type="match status" value="1"/>
</dbReference>
<organism evidence="2 3">
    <name type="scientific">Streptomyces lonegramiae</name>
    <dbReference type="NCBI Taxonomy" id="3075524"/>
    <lineage>
        <taxon>Bacteria</taxon>
        <taxon>Bacillati</taxon>
        <taxon>Actinomycetota</taxon>
        <taxon>Actinomycetes</taxon>
        <taxon>Kitasatosporales</taxon>
        <taxon>Streptomycetaceae</taxon>
        <taxon>Streptomyces</taxon>
    </lineage>
</organism>
<dbReference type="Pfam" id="PF01547">
    <property type="entry name" value="SBP_bac_1"/>
    <property type="match status" value="1"/>
</dbReference>
<dbReference type="PANTHER" id="PTHR43649:SF32">
    <property type="entry name" value="SUGAR BINDING SECRETED PROTEIN"/>
    <property type="match status" value="1"/>
</dbReference>
<feature type="chain" id="PRO_5046000186" evidence="1">
    <location>
        <begin position="28"/>
        <end position="412"/>
    </location>
</feature>
<evidence type="ECO:0000313" key="2">
    <source>
        <dbReference type="EMBL" id="MDT0549595.1"/>
    </source>
</evidence>
<dbReference type="Gene3D" id="3.40.190.10">
    <property type="entry name" value="Periplasmic binding protein-like II"/>
    <property type="match status" value="1"/>
</dbReference>
<dbReference type="Proteomes" id="UP001180754">
    <property type="component" value="Unassembled WGS sequence"/>
</dbReference>
<evidence type="ECO:0000313" key="3">
    <source>
        <dbReference type="Proteomes" id="UP001180754"/>
    </source>
</evidence>
<name>A0ABU2XX18_9ACTN</name>
<dbReference type="PROSITE" id="PS51257">
    <property type="entry name" value="PROKAR_LIPOPROTEIN"/>
    <property type="match status" value="1"/>
</dbReference>
<dbReference type="InterPro" id="IPR006059">
    <property type="entry name" value="SBP"/>
</dbReference>